<feature type="transmembrane region" description="Helical" evidence="14">
    <location>
        <begin position="176"/>
        <end position="195"/>
    </location>
</feature>
<evidence type="ECO:0000256" key="10">
    <source>
        <dbReference type="ARBA" id="ARBA00023136"/>
    </source>
</evidence>
<dbReference type="AlphaFoldDB" id="A0A6M4GTE5"/>
<feature type="transmembrane region" description="Helical" evidence="14">
    <location>
        <begin position="292"/>
        <end position="311"/>
    </location>
</feature>
<evidence type="ECO:0000256" key="2">
    <source>
        <dbReference type="ARBA" id="ARBA00022670"/>
    </source>
</evidence>
<name>A0A6M4GTE5_9PROT</name>
<dbReference type="KEGG" id="uru:DSM104443_01434"/>
<dbReference type="GO" id="GO:0071586">
    <property type="term" value="P:CAAX-box protein processing"/>
    <property type="evidence" value="ECO:0007669"/>
    <property type="project" value="InterPro"/>
</dbReference>
<organism evidence="17 18">
    <name type="scientific">Usitatibacter rugosus</name>
    <dbReference type="NCBI Taxonomy" id="2732067"/>
    <lineage>
        <taxon>Bacteria</taxon>
        <taxon>Pseudomonadati</taxon>
        <taxon>Pseudomonadota</taxon>
        <taxon>Betaproteobacteria</taxon>
        <taxon>Nitrosomonadales</taxon>
        <taxon>Usitatibacteraceae</taxon>
        <taxon>Usitatibacter</taxon>
    </lineage>
</organism>
<evidence type="ECO:0000256" key="11">
    <source>
        <dbReference type="PIRSR" id="PIRSR627057-1"/>
    </source>
</evidence>
<keyword evidence="9 13" id="KW-0482">Metalloprotease</keyword>
<dbReference type="Proteomes" id="UP000501534">
    <property type="component" value="Chromosome"/>
</dbReference>
<dbReference type="RefSeq" id="WP_171090843.1">
    <property type="nucleotide sequence ID" value="NZ_CP053069.1"/>
</dbReference>
<gene>
    <name evidence="17" type="primary">htpX_1</name>
    <name evidence="17" type="ORF">DSM104443_01434</name>
</gene>
<feature type="active site" description="Proton donor" evidence="11">
    <location>
        <position position="361"/>
    </location>
</feature>
<dbReference type="GO" id="GO:0004222">
    <property type="term" value="F:metalloendopeptidase activity"/>
    <property type="evidence" value="ECO:0007669"/>
    <property type="project" value="InterPro"/>
</dbReference>
<evidence type="ECO:0000259" key="16">
    <source>
        <dbReference type="Pfam" id="PF16491"/>
    </source>
</evidence>
<feature type="binding site" evidence="12">
    <location>
        <position position="278"/>
    </location>
    <ligand>
        <name>Zn(2+)</name>
        <dbReference type="ChEBI" id="CHEBI:29105"/>
        <note>catalytic</note>
    </ligand>
</feature>
<comment type="similarity">
    <text evidence="13">Belongs to the peptidase M48 family.</text>
</comment>
<reference evidence="17 18" key="1">
    <citation type="submission" date="2020-04" db="EMBL/GenBank/DDBJ databases">
        <title>Usitatibacter rugosus gen. nov., sp. nov. and Usitatibacter palustris sp. nov., novel members of Usitatibacteraceae fam. nov. within the order Nitrosomonadales isolated from soil.</title>
        <authorList>
            <person name="Huber K.J."/>
            <person name="Neumann-Schaal M."/>
            <person name="Geppert A."/>
            <person name="Luckner M."/>
            <person name="Wanner G."/>
            <person name="Overmann J."/>
        </authorList>
    </citation>
    <scope>NUCLEOTIDE SEQUENCE [LARGE SCALE GENOMIC DNA]</scope>
    <source>
        <strain evidence="17 18">0125_3</strain>
    </source>
</reference>
<feature type="domain" description="CAAX prenyl protease 1 N-terminal" evidence="16">
    <location>
        <begin position="26"/>
        <end position="205"/>
    </location>
</feature>
<keyword evidence="5 13" id="KW-0378">Hydrolase</keyword>
<evidence type="ECO:0000259" key="15">
    <source>
        <dbReference type="Pfam" id="PF01435"/>
    </source>
</evidence>
<sequence length="416" mass="45464">MNGFAALFLAFALGALAWRCFLAWRQARHVAAHRDRVPPEFAELIPPEAHRKAADYTLDKLRFGVVEAVVMDGVVLLLLTLGGGLAMIDSIAAGFFGEGAARGLATVFGVLAVTALNALPFDLWRTFVIEERHGFNKTTPGVFFIDLLKGAVLSAALGVPLLLAVFWFVAAAGSWWWLYTWAAWIAFTLVLAVVYPRWIAPLFNRFTPLEAGEVRSRIEALLARSGFRAEGLFVMDGSRRSSHGNAYFTGFGKTKRIVFFDTLLERLTPSEIEAVLAHELGHFARGHIPRLLVVRFVLAFAVLALMGWLLHEPAFAAALGLPQRPHIGAALAGFALVIPAFLFPFQPLSSLFARRQEFEADAFAAEHASANDLVAALTKLYRDNASTLTPDPLHSLVYDSHPPAAIRIANLKGVVP</sequence>
<dbReference type="InterPro" id="IPR032456">
    <property type="entry name" value="Peptidase_M48_N"/>
</dbReference>
<dbReference type="EC" id="3.4.24.-" evidence="17"/>
<evidence type="ECO:0000313" key="18">
    <source>
        <dbReference type="Proteomes" id="UP000501534"/>
    </source>
</evidence>
<feature type="transmembrane region" description="Helical" evidence="14">
    <location>
        <begin position="100"/>
        <end position="121"/>
    </location>
</feature>
<dbReference type="Gene3D" id="3.30.2010.10">
    <property type="entry name" value="Metalloproteases ('zincins'), catalytic domain"/>
    <property type="match status" value="1"/>
</dbReference>
<comment type="cofactor">
    <cofactor evidence="12 13">
        <name>Zn(2+)</name>
        <dbReference type="ChEBI" id="CHEBI:29105"/>
    </cofactor>
    <text evidence="12 13">Binds 1 zinc ion per subunit.</text>
</comment>
<keyword evidence="7 12" id="KW-0862">Zinc</keyword>
<protein>
    <submittedName>
        <fullName evidence="17">Protease HtpX</fullName>
        <ecNumber evidence="17">3.4.24.-</ecNumber>
    </submittedName>
</protein>
<dbReference type="CDD" id="cd07343">
    <property type="entry name" value="M48A_Zmpste24p_like"/>
    <property type="match status" value="1"/>
</dbReference>
<evidence type="ECO:0000256" key="5">
    <source>
        <dbReference type="ARBA" id="ARBA00022801"/>
    </source>
</evidence>
<keyword evidence="3 14" id="KW-0812">Transmembrane</keyword>
<evidence type="ECO:0000256" key="12">
    <source>
        <dbReference type="PIRSR" id="PIRSR627057-2"/>
    </source>
</evidence>
<evidence type="ECO:0000256" key="14">
    <source>
        <dbReference type="SAM" id="Phobius"/>
    </source>
</evidence>
<keyword evidence="8 14" id="KW-1133">Transmembrane helix</keyword>
<evidence type="ECO:0000256" key="13">
    <source>
        <dbReference type="RuleBase" id="RU003983"/>
    </source>
</evidence>
<feature type="domain" description="Peptidase M48" evidence="15">
    <location>
        <begin position="208"/>
        <end position="413"/>
    </location>
</feature>
<keyword evidence="2 13" id="KW-0645">Protease</keyword>
<evidence type="ECO:0000256" key="1">
    <source>
        <dbReference type="ARBA" id="ARBA00004477"/>
    </source>
</evidence>
<evidence type="ECO:0000256" key="8">
    <source>
        <dbReference type="ARBA" id="ARBA00022989"/>
    </source>
</evidence>
<feature type="transmembrane region" description="Helical" evidence="14">
    <location>
        <begin position="142"/>
        <end position="170"/>
    </location>
</feature>
<comment type="subcellular location">
    <subcellularLocation>
        <location evidence="1">Endoplasmic reticulum membrane</location>
        <topology evidence="1">Multi-pass membrane protein</topology>
    </subcellularLocation>
</comment>
<accession>A0A6M4GTE5</accession>
<evidence type="ECO:0000313" key="17">
    <source>
        <dbReference type="EMBL" id="QJR10376.1"/>
    </source>
</evidence>
<keyword evidence="6" id="KW-0256">Endoplasmic reticulum</keyword>
<keyword evidence="18" id="KW-1185">Reference proteome</keyword>
<dbReference type="Pfam" id="PF01435">
    <property type="entry name" value="Peptidase_M48"/>
    <property type="match status" value="1"/>
</dbReference>
<dbReference type="Pfam" id="PF16491">
    <property type="entry name" value="Peptidase_M48_N"/>
    <property type="match status" value="1"/>
</dbReference>
<keyword evidence="10 14" id="KW-0472">Membrane</keyword>
<feature type="active site" evidence="11">
    <location>
        <position position="279"/>
    </location>
</feature>
<proteinExistence type="inferred from homology"/>
<feature type="binding site" evidence="12">
    <location>
        <position position="357"/>
    </location>
    <ligand>
        <name>Zn(2+)</name>
        <dbReference type="ChEBI" id="CHEBI:29105"/>
        <note>catalytic</note>
    </ligand>
</feature>
<feature type="transmembrane region" description="Helical" evidence="14">
    <location>
        <begin position="6"/>
        <end position="24"/>
    </location>
</feature>
<dbReference type="InterPro" id="IPR001915">
    <property type="entry name" value="Peptidase_M48"/>
</dbReference>
<evidence type="ECO:0000256" key="4">
    <source>
        <dbReference type="ARBA" id="ARBA00022723"/>
    </source>
</evidence>
<feature type="transmembrane region" description="Helical" evidence="14">
    <location>
        <begin position="326"/>
        <end position="345"/>
    </location>
</feature>
<dbReference type="GO" id="GO:0046872">
    <property type="term" value="F:metal ion binding"/>
    <property type="evidence" value="ECO:0007669"/>
    <property type="project" value="UniProtKB-KW"/>
</dbReference>
<evidence type="ECO:0000256" key="7">
    <source>
        <dbReference type="ARBA" id="ARBA00022833"/>
    </source>
</evidence>
<dbReference type="FunFam" id="3.30.2010.10:FF:000002">
    <property type="entry name" value="CAAX prenyl protease"/>
    <property type="match status" value="1"/>
</dbReference>
<dbReference type="EMBL" id="CP053069">
    <property type="protein sequence ID" value="QJR10376.1"/>
    <property type="molecule type" value="Genomic_DNA"/>
</dbReference>
<feature type="binding site" evidence="12">
    <location>
        <position position="282"/>
    </location>
    <ligand>
        <name>Zn(2+)</name>
        <dbReference type="ChEBI" id="CHEBI:29105"/>
        <note>catalytic</note>
    </ligand>
</feature>
<evidence type="ECO:0000256" key="3">
    <source>
        <dbReference type="ARBA" id="ARBA00022692"/>
    </source>
</evidence>
<evidence type="ECO:0000256" key="6">
    <source>
        <dbReference type="ARBA" id="ARBA00022824"/>
    </source>
</evidence>
<dbReference type="PANTHER" id="PTHR10120">
    <property type="entry name" value="CAAX PRENYL PROTEASE 1"/>
    <property type="match status" value="1"/>
</dbReference>
<dbReference type="InterPro" id="IPR027057">
    <property type="entry name" value="CAXX_Prtase_1"/>
</dbReference>
<keyword evidence="4 12" id="KW-0479">Metal-binding</keyword>
<feature type="transmembrane region" description="Helical" evidence="14">
    <location>
        <begin position="69"/>
        <end position="88"/>
    </location>
</feature>
<evidence type="ECO:0000256" key="9">
    <source>
        <dbReference type="ARBA" id="ARBA00023049"/>
    </source>
</evidence>